<sequence length="263" mass="30113">MIFDGKRQEHPEVHKLRTKSRKFRDLRLSTKLIIAYLFLTVIPMSLLGFISYRQYTHSIEEQNGEYLPKLLQYAGANIDNYMNELAALPEQLSSSDTVMSILRRESYQSQADLNKDRFTVNSYLARTYLEGGNPDVLGVFILSKNRLFQSTRLPYSDFDWEKMQIPYGQDLDLRGQAKVVLPGDIGLAFENNEPYLLILKQLNDMDNQKTLGTMFVAVRLSFISIASCSIWSGPAGPYYGFRRRLGRSSMTRIAAGSAQPIRR</sequence>
<evidence type="ECO:0000313" key="3">
    <source>
        <dbReference type="Proteomes" id="UP001589776"/>
    </source>
</evidence>
<name>A0ABV6DUF0_9BACL</name>
<proteinExistence type="predicted"/>
<dbReference type="Proteomes" id="UP001589776">
    <property type="component" value="Unassembled WGS sequence"/>
</dbReference>
<dbReference type="EMBL" id="JBHLWN010000115">
    <property type="protein sequence ID" value="MFC0216285.1"/>
    <property type="molecule type" value="Genomic_DNA"/>
</dbReference>
<keyword evidence="1" id="KW-1133">Transmembrane helix</keyword>
<keyword evidence="3" id="KW-1185">Reference proteome</keyword>
<organism evidence="2 3">
    <name type="scientific">Paenibacillus chartarius</name>
    <dbReference type="NCBI Taxonomy" id="747481"/>
    <lineage>
        <taxon>Bacteria</taxon>
        <taxon>Bacillati</taxon>
        <taxon>Bacillota</taxon>
        <taxon>Bacilli</taxon>
        <taxon>Bacillales</taxon>
        <taxon>Paenibacillaceae</taxon>
        <taxon>Paenibacillus</taxon>
    </lineage>
</organism>
<comment type="caution">
    <text evidence="2">The sequence shown here is derived from an EMBL/GenBank/DDBJ whole genome shotgun (WGS) entry which is preliminary data.</text>
</comment>
<reference evidence="2 3" key="1">
    <citation type="submission" date="2024-09" db="EMBL/GenBank/DDBJ databases">
        <authorList>
            <person name="Sun Q."/>
            <person name="Mori K."/>
        </authorList>
    </citation>
    <scope>NUCLEOTIDE SEQUENCE [LARGE SCALE GENOMIC DNA]</scope>
    <source>
        <strain evidence="2 3">CCM 7759</strain>
    </source>
</reference>
<gene>
    <name evidence="2" type="ORF">ACFFK0_28205</name>
</gene>
<protein>
    <submittedName>
        <fullName evidence="2">Cache domain-containing protein</fullName>
    </submittedName>
</protein>
<dbReference type="RefSeq" id="WP_377474307.1">
    <property type="nucleotide sequence ID" value="NZ_JBHLWN010000115.1"/>
</dbReference>
<accession>A0ABV6DUF0</accession>
<keyword evidence="1" id="KW-0812">Transmembrane</keyword>
<evidence type="ECO:0000313" key="2">
    <source>
        <dbReference type="EMBL" id="MFC0216285.1"/>
    </source>
</evidence>
<keyword evidence="1" id="KW-0472">Membrane</keyword>
<evidence type="ECO:0000256" key="1">
    <source>
        <dbReference type="SAM" id="Phobius"/>
    </source>
</evidence>
<feature type="transmembrane region" description="Helical" evidence="1">
    <location>
        <begin position="32"/>
        <end position="52"/>
    </location>
</feature>